<gene>
    <name evidence="1" type="primary">fusA</name>
    <name evidence="1" type="ORF">DAT39_014895</name>
</gene>
<comment type="caution">
    <text evidence="1">The sequence shown here is derived from an EMBL/GenBank/DDBJ whole genome shotgun (WGS) entry which is preliminary data.</text>
</comment>
<keyword evidence="1" id="KW-0675">Receptor</keyword>
<reference evidence="1" key="1">
    <citation type="submission" date="2020-07" db="EMBL/GenBank/DDBJ databases">
        <title>Clarias magur genome sequencing, assembly and annotation.</title>
        <authorList>
            <person name="Kushwaha B."/>
            <person name="Kumar R."/>
            <person name="Das P."/>
            <person name="Joshi C.G."/>
            <person name="Kumar D."/>
            <person name="Nagpure N.S."/>
            <person name="Pandey M."/>
            <person name="Agarwal S."/>
            <person name="Srivastava S."/>
            <person name="Singh M."/>
            <person name="Sahoo L."/>
            <person name="Jayasankar P."/>
            <person name="Meher P.K."/>
            <person name="Koringa P.G."/>
            <person name="Iquebal M.A."/>
            <person name="Das S.P."/>
            <person name="Bit A."/>
            <person name="Patnaik S."/>
            <person name="Patel N."/>
            <person name="Shah T.M."/>
            <person name="Hinsu A."/>
            <person name="Jena J.K."/>
        </authorList>
    </citation>
    <scope>NUCLEOTIDE SEQUENCE</scope>
    <source>
        <strain evidence="1">CIFAMagur01</strain>
        <tissue evidence="1">Testis</tissue>
    </source>
</reference>
<evidence type="ECO:0000313" key="2">
    <source>
        <dbReference type="Proteomes" id="UP000727407"/>
    </source>
</evidence>
<dbReference type="EMBL" id="QNUK01000324">
    <property type="protein sequence ID" value="KAF5895417.1"/>
    <property type="molecule type" value="Genomic_DNA"/>
</dbReference>
<proteinExistence type="predicted"/>
<name>A0A8J4UHI7_CLAMG</name>
<keyword evidence="2" id="KW-1185">Reference proteome</keyword>
<sequence length="53" mass="5635">MSHVFVPSLQQDLTDALGGGTMGLVRVWSMQGHRVTSRACKGRHAVGVVLISS</sequence>
<evidence type="ECO:0000313" key="1">
    <source>
        <dbReference type="EMBL" id="KAF5895417.1"/>
    </source>
</evidence>
<dbReference type="Proteomes" id="UP000727407">
    <property type="component" value="Unassembled WGS sequence"/>
</dbReference>
<accession>A0A8J4UHI7</accession>
<protein>
    <submittedName>
        <fullName evidence="1">G-protein coupled receptor 98</fullName>
    </submittedName>
</protein>
<dbReference type="AlphaFoldDB" id="A0A8J4UHI7"/>
<organism evidence="1 2">
    <name type="scientific">Clarias magur</name>
    <name type="common">Asian catfish</name>
    <name type="synonym">Macropteronotus magur</name>
    <dbReference type="NCBI Taxonomy" id="1594786"/>
    <lineage>
        <taxon>Eukaryota</taxon>
        <taxon>Metazoa</taxon>
        <taxon>Chordata</taxon>
        <taxon>Craniata</taxon>
        <taxon>Vertebrata</taxon>
        <taxon>Euteleostomi</taxon>
        <taxon>Actinopterygii</taxon>
        <taxon>Neopterygii</taxon>
        <taxon>Teleostei</taxon>
        <taxon>Ostariophysi</taxon>
        <taxon>Siluriformes</taxon>
        <taxon>Clariidae</taxon>
        <taxon>Clarias</taxon>
    </lineage>
</organism>